<dbReference type="NCBIfam" id="NF005592">
    <property type="entry name" value="PRK07322.1"/>
    <property type="match status" value="1"/>
</dbReference>
<keyword evidence="3" id="KW-1185">Reference proteome</keyword>
<dbReference type="PANTHER" id="PTHR43218:SF1">
    <property type="entry name" value="PHOSPHORIBOSYLTRANSFERASE"/>
    <property type="match status" value="1"/>
</dbReference>
<evidence type="ECO:0000313" key="3">
    <source>
        <dbReference type="Proteomes" id="UP000325598"/>
    </source>
</evidence>
<evidence type="ECO:0000313" key="2">
    <source>
        <dbReference type="EMBL" id="GES28398.1"/>
    </source>
</evidence>
<organism evidence="2 3">
    <name type="scientific">Streptomyces angustmyceticus</name>
    <dbReference type="NCBI Taxonomy" id="285578"/>
    <lineage>
        <taxon>Bacteria</taxon>
        <taxon>Bacillati</taxon>
        <taxon>Actinomycetota</taxon>
        <taxon>Actinomycetes</taxon>
        <taxon>Kitasatosporales</taxon>
        <taxon>Streptomycetaceae</taxon>
        <taxon>Streptomyces</taxon>
    </lineage>
</organism>
<dbReference type="AlphaFoldDB" id="A0A5J4LCM7"/>
<accession>A0A5J4LCM7</accession>
<dbReference type="OrthoDB" id="4213751at2"/>
<dbReference type="PANTHER" id="PTHR43218">
    <property type="entry name" value="PHOSPHORIBOSYLTRANSFERASE-RELATED"/>
    <property type="match status" value="1"/>
</dbReference>
<evidence type="ECO:0000259" key="1">
    <source>
        <dbReference type="Pfam" id="PF00156"/>
    </source>
</evidence>
<reference evidence="2 3" key="1">
    <citation type="submission" date="2019-10" db="EMBL/GenBank/DDBJ databases">
        <title>Whole genome shotgun sequence of Streptomyces angustmyceticus NBRC 3934.</title>
        <authorList>
            <person name="Hosoyama A."/>
            <person name="Ichikawa N."/>
            <person name="Kimura A."/>
            <person name="Kitahashi Y."/>
            <person name="Komaki H."/>
            <person name="Uohara A."/>
        </authorList>
    </citation>
    <scope>NUCLEOTIDE SEQUENCE [LARGE SCALE GENOMIC DNA]</scope>
    <source>
        <strain evidence="2 3">NBRC 3934</strain>
    </source>
</reference>
<dbReference type="Proteomes" id="UP000325598">
    <property type="component" value="Unassembled WGS sequence"/>
</dbReference>
<dbReference type="Gene3D" id="3.40.50.2020">
    <property type="match status" value="1"/>
</dbReference>
<dbReference type="SUPFAM" id="SSF53271">
    <property type="entry name" value="PRTase-like"/>
    <property type="match status" value="1"/>
</dbReference>
<dbReference type="CDD" id="cd06223">
    <property type="entry name" value="PRTases_typeI"/>
    <property type="match status" value="1"/>
</dbReference>
<dbReference type="EMBL" id="BLAG01000004">
    <property type="protein sequence ID" value="GES28398.1"/>
    <property type="molecule type" value="Genomic_DNA"/>
</dbReference>
<protein>
    <submittedName>
        <fullName evidence="2">Adenine phosphoribosyltransferase</fullName>
    </submittedName>
</protein>
<proteinExistence type="predicted"/>
<gene>
    <name evidence="2" type="ORF">San01_08850</name>
</gene>
<name>A0A5J4LCM7_9ACTN</name>
<feature type="domain" description="Phosphoribosyltransferase" evidence="1">
    <location>
        <begin position="43"/>
        <end position="163"/>
    </location>
</feature>
<keyword evidence="2" id="KW-0808">Transferase</keyword>
<sequence length="178" mass="19116">MTPTHPITIGDVRRELPIVRVADDARIAFLKLYGDVELTVACARALAERMPTDIDVIVGPETGGILLAHELAEHSGRPYAIARKKLRPNMVKPLRVPVQSIGTPGRQELFLGDDDVALVEGRRVALVDEVVSSGGTLTALHELVATAGGTVRQVLAVATEGERRPEVESLLHLPVFPG</sequence>
<dbReference type="RefSeq" id="WP_086718073.1">
    <property type="nucleotide sequence ID" value="NZ_BLAG01000004.1"/>
</dbReference>
<dbReference type="Pfam" id="PF00156">
    <property type="entry name" value="Pribosyltran"/>
    <property type="match status" value="1"/>
</dbReference>
<dbReference type="GeneID" id="96749226"/>
<dbReference type="GO" id="GO:0016757">
    <property type="term" value="F:glycosyltransferase activity"/>
    <property type="evidence" value="ECO:0007669"/>
    <property type="project" value="UniProtKB-KW"/>
</dbReference>
<dbReference type="InterPro" id="IPR029057">
    <property type="entry name" value="PRTase-like"/>
</dbReference>
<dbReference type="InterPro" id="IPR000836">
    <property type="entry name" value="PRTase_dom"/>
</dbReference>
<keyword evidence="2" id="KW-0328">Glycosyltransferase</keyword>
<comment type="caution">
    <text evidence="2">The sequence shown here is derived from an EMBL/GenBank/DDBJ whole genome shotgun (WGS) entry which is preliminary data.</text>
</comment>